<organism evidence="1 2">
    <name type="scientific">Protopolystoma xenopodis</name>
    <dbReference type="NCBI Taxonomy" id="117903"/>
    <lineage>
        <taxon>Eukaryota</taxon>
        <taxon>Metazoa</taxon>
        <taxon>Spiralia</taxon>
        <taxon>Lophotrochozoa</taxon>
        <taxon>Platyhelminthes</taxon>
        <taxon>Monogenea</taxon>
        <taxon>Polyopisthocotylea</taxon>
        <taxon>Polystomatidea</taxon>
        <taxon>Polystomatidae</taxon>
        <taxon>Protopolystoma</taxon>
    </lineage>
</organism>
<gene>
    <name evidence="1" type="ORF">PXEA_LOCUS11806</name>
</gene>
<dbReference type="AlphaFoldDB" id="A0A448WRF4"/>
<evidence type="ECO:0000313" key="1">
    <source>
        <dbReference type="EMBL" id="VEL18366.1"/>
    </source>
</evidence>
<dbReference type="EMBL" id="CAAALY010036716">
    <property type="protein sequence ID" value="VEL18366.1"/>
    <property type="molecule type" value="Genomic_DNA"/>
</dbReference>
<name>A0A448WRF4_9PLAT</name>
<evidence type="ECO:0000313" key="2">
    <source>
        <dbReference type="Proteomes" id="UP000784294"/>
    </source>
</evidence>
<keyword evidence="2" id="KW-1185">Reference proteome</keyword>
<dbReference type="Proteomes" id="UP000784294">
    <property type="component" value="Unassembled WGS sequence"/>
</dbReference>
<accession>A0A448WRF4</accession>
<reference evidence="1" key="1">
    <citation type="submission" date="2018-11" db="EMBL/GenBank/DDBJ databases">
        <authorList>
            <consortium name="Pathogen Informatics"/>
        </authorList>
    </citation>
    <scope>NUCLEOTIDE SEQUENCE</scope>
</reference>
<protein>
    <submittedName>
        <fullName evidence="1">Uncharacterized protein</fullName>
    </submittedName>
</protein>
<proteinExistence type="predicted"/>
<sequence>MTQFKGSRGGGRTKARVEGWLVSVVPADLAPEVGLDRSGPLEVRKKSEGRGEKERALQDGVCVSKTLCDQLRRWARAKVSIWPRCSVCMWAEGMHRSEG</sequence>
<comment type="caution">
    <text evidence="1">The sequence shown here is derived from an EMBL/GenBank/DDBJ whole genome shotgun (WGS) entry which is preliminary data.</text>
</comment>